<dbReference type="GO" id="GO:0051536">
    <property type="term" value="F:iron-sulfur cluster binding"/>
    <property type="evidence" value="ECO:0007669"/>
    <property type="project" value="InterPro"/>
</dbReference>
<dbReference type="KEGG" id="mmau:NCTC10168_00374"/>
<organism evidence="2 3">
    <name type="scientific">Mycoplasmopsis maculosa</name>
    <dbReference type="NCBI Taxonomy" id="114885"/>
    <lineage>
        <taxon>Bacteria</taxon>
        <taxon>Bacillati</taxon>
        <taxon>Mycoplasmatota</taxon>
        <taxon>Mycoplasmoidales</taxon>
        <taxon>Metamycoplasmataceae</taxon>
        <taxon>Mycoplasmopsis</taxon>
    </lineage>
</organism>
<dbReference type="Proteomes" id="UP000290243">
    <property type="component" value="Chromosome"/>
</dbReference>
<dbReference type="GO" id="GO:0005506">
    <property type="term" value="F:iron ion binding"/>
    <property type="evidence" value="ECO:0007669"/>
    <property type="project" value="InterPro"/>
</dbReference>
<feature type="domain" description="NIF system FeS cluster assembly NifU N-terminal" evidence="1">
    <location>
        <begin position="1"/>
        <end position="83"/>
    </location>
</feature>
<reference evidence="2 3" key="1">
    <citation type="submission" date="2019-01" db="EMBL/GenBank/DDBJ databases">
        <authorList>
            <consortium name="Pathogen Informatics"/>
        </authorList>
    </citation>
    <scope>NUCLEOTIDE SEQUENCE [LARGE SCALE GENOMIC DNA]</scope>
    <source>
        <strain evidence="2 3">NCTC10168</strain>
    </source>
</reference>
<dbReference type="RefSeq" id="WP_223211700.1">
    <property type="nucleotide sequence ID" value="NZ_LR215037.1"/>
</dbReference>
<keyword evidence="3" id="KW-1185">Reference proteome</keyword>
<proteinExistence type="predicted"/>
<evidence type="ECO:0000313" key="2">
    <source>
        <dbReference type="EMBL" id="VEU75452.1"/>
    </source>
</evidence>
<dbReference type="EMBL" id="LR215037">
    <property type="protein sequence ID" value="VEU75452.1"/>
    <property type="molecule type" value="Genomic_DNA"/>
</dbReference>
<dbReference type="GO" id="GO:0016226">
    <property type="term" value="P:iron-sulfur cluster assembly"/>
    <property type="evidence" value="ECO:0007669"/>
    <property type="project" value="InterPro"/>
</dbReference>
<name>A0A449B4C8_9BACT</name>
<evidence type="ECO:0000259" key="1">
    <source>
        <dbReference type="Pfam" id="PF01592"/>
    </source>
</evidence>
<dbReference type="AlphaFoldDB" id="A0A449B4C8"/>
<dbReference type="Pfam" id="PF01592">
    <property type="entry name" value="NifU_N"/>
    <property type="match status" value="1"/>
</dbReference>
<dbReference type="InterPro" id="IPR002871">
    <property type="entry name" value="NIF_FeS_clus_asmbl_NifU_N"/>
</dbReference>
<gene>
    <name evidence="2" type="primary">nifU</name>
    <name evidence="2" type="ORF">NCTC10168_00374</name>
</gene>
<protein>
    <submittedName>
        <fullName evidence="2">Nitrogen fixation protein nifu</fullName>
    </submittedName>
</protein>
<sequence>MKHYLNPKYKNENIKTKFIKHGESCADYLEFDFELQENVIKNLIFNGSGCAFFIASTDMLINKINGMTKNEAISFIQLYKRLLEGEKLIDEEYNKLGELVVFDNVHLHYNRLNCTLMLARPLLEDLNKNE</sequence>
<accession>A0A449B4C8</accession>
<dbReference type="SUPFAM" id="SSF82649">
    <property type="entry name" value="SufE/NifU"/>
    <property type="match status" value="1"/>
</dbReference>
<dbReference type="CDD" id="cd06664">
    <property type="entry name" value="IscU_like"/>
    <property type="match status" value="1"/>
</dbReference>
<evidence type="ECO:0000313" key="3">
    <source>
        <dbReference type="Proteomes" id="UP000290243"/>
    </source>
</evidence>
<dbReference type="Gene3D" id="3.90.1010.10">
    <property type="match status" value="1"/>
</dbReference>